<accession>A0A0S7BIY2</accession>
<dbReference type="GO" id="GO:0016052">
    <property type="term" value="P:carbohydrate catabolic process"/>
    <property type="evidence" value="ECO:0007669"/>
    <property type="project" value="InterPro"/>
</dbReference>
<reference evidence="3" key="1">
    <citation type="submission" date="2015-07" db="EMBL/GenBank/DDBJ databases">
        <title>Draft Genome Sequences of Anaerolinea thermolimosa IMO-1, Bellilinea caldifistulae GOMI-1, Leptolinea tardivitalis YMTK-2, Levilinea saccharolytica KIBI-1,Longilinea arvoryzae KOME-1, Previously Described as Members of the Anaerolineaceae (Chloroflexi).</title>
        <authorList>
            <person name="Sekiguchi Y."/>
            <person name="Ohashi A."/>
            <person name="Matsuura N."/>
            <person name="Tourlousse M.D."/>
        </authorList>
    </citation>
    <scope>NUCLEOTIDE SEQUENCE [LARGE SCALE GENOMIC DNA]</scope>
    <source>
        <strain evidence="3">KOME-1</strain>
    </source>
</reference>
<dbReference type="SUPFAM" id="SSF51445">
    <property type="entry name" value="(Trans)glycosidases"/>
    <property type="match status" value="1"/>
</dbReference>
<dbReference type="InterPro" id="IPR013785">
    <property type="entry name" value="Aldolase_TIM"/>
</dbReference>
<dbReference type="Pfam" id="PF02065">
    <property type="entry name" value="Melibiase"/>
    <property type="match status" value="1"/>
</dbReference>
<keyword evidence="4" id="KW-1185">Reference proteome</keyword>
<dbReference type="EMBL" id="DF967972">
    <property type="protein sequence ID" value="GAP14146.1"/>
    <property type="molecule type" value="Genomic_DNA"/>
</dbReference>
<proteinExistence type="predicted"/>
<dbReference type="PANTHER" id="PTHR43053:SF3">
    <property type="entry name" value="ALPHA-GALACTOSIDASE C-RELATED"/>
    <property type="match status" value="1"/>
</dbReference>
<gene>
    <name evidence="3" type="ORF">LARV_01911</name>
</gene>
<name>A0A0S7BIY2_9CHLR</name>
<evidence type="ECO:0000313" key="4">
    <source>
        <dbReference type="Proteomes" id="UP000055060"/>
    </source>
</evidence>
<dbReference type="CDD" id="cd14791">
    <property type="entry name" value="GH36"/>
    <property type="match status" value="1"/>
</dbReference>
<evidence type="ECO:0000256" key="1">
    <source>
        <dbReference type="ARBA" id="ARBA00022801"/>
    </source>
</evidence>
<dbReference type="Gene3D" id="3.20.20.70">
    <property type="entry name" value="Aldolase class I"/>
    <property type="match status" value="1"/>
</dbReference>
<dbReference type="PANTHER" id="PTHR43053">
    <property type="entry name" value="GLYCOSIDASE FAMILY 31"/>
    <property type="match status" value="1"/>
</dbReference>
<dbReference type="STRING" id="360412.LARV_01911"/>
<organism evidence="3">
    <name type="scientific">Longilinea arvoryzae</name>
    <dbReference type="NCBI Taxonomy" id="360412"/>
    <lineage>
        <taxon>Bacteria</taxon>
        <taxon>Bacillati</taxon>
        <taxon>Chloroflexota</taxon>
        <taxon>Anaerolineae</taxon>
        <taxon>Anaerolineales</taxon>
        <taxon>Anaerolineaceae</taxon>
        <taxon>Longilinea</taxon>
    </lineage>
</organism>
<dbReference type="GO" id="GO:0004557">
    <property type="term" value="F:alpha-galactosidase activity"/>
    <property type="evidence" value="ECO:0007669"/>
    <property type="project" value="InterPro"/>
</dbReference>
<dbReference type="InterPro" id="IPR017853">
    <property type="entry name" value="GH"/>
</dbReference>
<dbReference type="OrthoDB" id="9758822at2"/>
<dbReference type="InterPro" id="IPR050985">
    <property type="entry name" value="Alpha-glycosidase_related"/>
</dbReference>
<keyword evidence="2" id="KW-0326">Glycosidase</keyword>
<dbReference type="RefSeq" id="WP_152031765.1">
    <property type="nucleotide sequence ID" value="NZ_DF967972.1"/>
</dbReference>
<dbReference type="InterPro" id="IPR002252">
    <property type="entry name" value="Glyco_hydro_36"/>
</dbReference>
<sequence>MIELHNRTLNFTCHPESGTFTLQPADEALPALLEAHLALNYRSNGRSAEFLNGLWTVSEVTQLPRNPSLLGLLNQVDIQLAPDASGILCRVTFALSDLFPMLLWKISLENQGPEPITLDRIEMLRCGGTRQSGVFRLPPEWAKTSSPAFFSNNWQSWGWTGAYAANQKAMRSRLGWLQNPMVVNPGTPQFTNPGDFSSDFFGVVGDRAKRVAALFGFLSQRSQFGILEARLKETAQVVLWANGDQVRIDPGVAVQTDWAVYYPFSLEQTDPLGPYFIAASRENRVSLPEKIPSGWCSWYQFYTKIDAGQIRQNLESLQQLAPHLPLQLVQIDDGFEAQVGDWFEFRPGFPDGVAPLAAEIQGAGYTPGLWLAPFIVHPAAKLVKQHPEFILRNRLGRPVNAGFGWNALTTALDLTHPGALEYACKVIETARRDWGFPYLKLDFLYAGALAGRRHDPTLTRAQILRGAMEAVRKTANSDTFLVGCGAPLGSVIGLVDSMRIGADVSGSWTPNFNGIHTFFKNEPDMPSARNSIQNILTRAPMHNRWWINDPDCLLIRPETELTQAEVQTLATSIALTGGSLLLSDDLPNLPRERLAMAEVLLPVIGERADVLDWFDSAIPQRLRLDLHGPIGRWHLLAWFNWSEKPQDVTLRLQNFRLPVGDYWGRNFWDNRSFYVLEGAPFRFKQVPAHGVVLIALRAAEKDVPVFVGGNFHISQGLEISSWNVSGNGVNFDLSLPRRAYGEIEIALPRIPHRISLNQQTLSWEGRSDNCYRLRLNVDRKSHVEIGY</sequence>
<keyword evidence="1" id="KW-0378">Hydrolase</keyword>
<evidence type="ECO:0000313" key="3">
    <source>
        <dbReference type="EMBL" id="GAP14146.1"/>
    </source>
</evidence>
<protein>
    <submittedName>
        <fullName evidence="3">Alpha-galactosidase</fullName>
    </submittedName>
</protein>
<evidence type="ECO:0000256" key="2">
    <source>
        <dbReference type="ARBA" id="ARBA00023295"/>
    </source>
</evidence>
<dbReference type="AlphaFoldDB" id="A0A0S7BIY2"/>
<dbReference type="Proteomes" id="UP000055060">
    <property type="component" value="Unassembled WGS sequence"/>
</dbReference>